<gene>
    <name evidence="1" type="ORF">F5878DRAFT_363000</name>
</gene>
<evidence type="ECO:0000313" key="1">
    <source>
        <dbReference type="EMBL" id="KAJ3842761.1"/>
    </source>
</evidence>
<dbReference type="Proteomes" id="UP001163846">
    <property type="component" value="Unassembled WGS sequence"/>
</dbReference>
<proteinExistence type="predicted"/>
<sequence>MRYMLCVTTTLSTYALIVLYLVSNASNSIAMPMRYAMRPEKPNTSLQSTTPISQNLITKYHKITAEVKYEQYGPGLSDKFVQTTKKDVQRLLNVITSDVVEIHNEGPIPRFSRLFSVTFTNWPMMGTKSSFSAGLESNNEMGVSGWLKTMENVYCSVTNNMPTFYSVDKAEFLIDGVAK</sequence>
<dbReference type="AlphaFoldDB" id="A0AA38UJ24"/>
<keyword evidence="2" id="KW-1185">Reference proteome</keyword>
<evidence type="ECO:0000313" key="2">
    <source>
        <dbReference type="Proteomes" id="UP001163846"/>
    </source>
</evidence>
<protein>
    <submittedName>
        <fullName evidence="1">Uncharacterized protein</fullName>
    </submittedName>
</protein>
<accession>A0AA38UJ24</accession>
<dbReference type="EMBL" id="MU805995">
    <property type="protein sequence ID" value="KAJ3842761.1"/>
    <property type="molecule type" value="Genomic_DNA"/>
</dbReference>
<reference evidence="1" key="1">
    <citation type="submission" date="2022-08" db="EMBL/GenBank/DDBJ databases">
        <authorList>
            <consortium name="DOE Joint Genome Institute"/>
            <person name="Min B."/>
            <person name="Riley R."/>
            <person name="Sierra-Patev S."/>
            <person name="Naranjo-Ortiz M."/>
            <person name="Looney B."/>
            <person name="Konkel Z."/>
            <person name="Slot J.C."/>
            <person name="Sakamoto Y."/>
            <person name="Steenwyk J.L."/>
            <person name="Rokas A."/>
            <person name="Carro J."/>
            <person name="Camarero S."/>
            <person name="Ferreira P."/>
            <person name="Molpeceres G."/>
            <person name="Ruiz-Duenas F.J."/>
            <person name="Serrano A."/>
            <person name="Henrissat B."/>
            <person name="Drula E."/>
            <person name="Hughes K.W."/>
            <person name="Mata J.L."/>
            <person name="Ishikawa N.K."/>
            <person name="Vargas-Isla R."/>
            <person name="Ushijima S."/>
            <person name="Smith C.A."/>
            <person name="Ahrendt S."/>
            <person name="Andreopoulos W."/>
            <person name="He G."/>
            <person name="Labutti K."/>
            <person name="Lipzen A."/>
            <person name="Ng V."/>
            <person name="Sandor L."/>
            <person name="Barry K."/>
            <person name="Martinez A.T."/>
            <person name="Xiao Y."/>
            <person name="Gibbons J.G."/>
            <person name="Terashima K."/>
            <person name="Hibbett D.S."/>
            <person name="Grigoriev I.V."/>
        </authorList>
    </citation>
    <scope>NUCLEOTIDE SEQUENCE</scope>
    <source>
        <strain evidence="1">TFB9207</strain>
    </source>
</reference>
<name>A0AA38UJ24_9AGAR</name>
<organism evidence="1 2">
    <name type="scientific">Lentinula raphanica</name>
    <dbReference type="NCBI Taxonomy" id="153919"/>
    <lineage>
        <taxon>Eukaryota</taxon>
        <taxon>Fungi</taxon>
        <taxon>Dikarya</taxon>
        <taxon>Basidiomycota</taxon>
        <taxon>Agaricomycotina</taxon>
        <taxon>Agaricomycetes</taxon>
        <taxon>Agaricomycetidae</taxon>
        <taxon>Agaricales</taxon>
        <taxon>Marasmiineae</taxon>
        <taxon>Omphalotaceae</taxon>
        <taxon>Lentinula</taxon>
    </lineage>
</organism>
<comment type="caution">
    <text evidence="1">The sequence shown here is derived from an EMBL/GenBank/DDBJ whole genome shotgun (WGS) entry which is preliminary data.</text>
</comment>